<evidence type="ECO:0000256" key="1">
    <source>
        <dbReference type="SAM" id="Coils"/>
    </source>
</evidence>
<dbReference type="EMBL" id="MDYN01000002">
    <property type="protein sequence ID" value="OQD89534.1"/>
    <property type="molecule type" value="Genomic_DNA"/>
</dbReference>
<evidence type="ECO:0000256" key="2">
    <source>
        <dbReference type="SAM" id="MobiDB-lite"/>
    </source>
</evidence>
<feature type="region of interest" description="Disordered" evidence="2">
    <location>
        <begin position="491"/>
        <end position="544"/>
    </location>
</feature>
<comment type="caution">
    <text evidence="3">The sequence shown here is derived from an EMBL/GenBank/DDBJ whole genome shotgun (WGS) entry which is preliminary data.</text>
</comment>
<accession>A0A1V6QJX8</accession>
<organism evidence="3 4">
    <name type="scientific">Penicillium antarcticum</name>
    <dbReference type="NCBI Taxonomy" id="416450"/>
    <lineage>
        <taxon>Eukaryota</taxon>
        <taxon>Fungi</taxon>
        <taxon>Dikarya</taxon>
        <taxon>Ascomycota</taxon>
        <taxon>Pezizomycotina</taxon>
        <taxon>Eurotiomycetes</taxon>
        <taxon>Eurotiomycetidae</taxon>
        <taxon>Eurotiales</taxon>
        <taxon>Aspergillaceae</taxon>
        <taxon>Penicillium</taxon>
    </lineage>
</organism>
<dbReference type="Proteomes" id="UP000191672">
    <property type="component" value="Unassembled WGS sequence"/>
</dbReference>
<reference evidence="4" key="1">
    <citation type="journal article" date="2017" name="Nat. Microbiol.">
        <title>Global analysis of biosynthetic gene clusters reveals vast potential of secondary metabolite production in Penicillium species.</title>
        <authorList>
            <person name="Nielsen J.C."/>
            <person name="Grijseels S."/>
            <person name="Prigent S."/>
            <person name="Ji B."/>
            <person name="Dainat J."/>
            <person name="Nielsen K.F."/>
            <person name="Frisvad J.C."/>
            <person name="Workman M."/>
            <person name="Nielsen J."/>
        </authorList>
    </citation>
    <scope>NUCLEOTIDE SEQUENCE [LARGE SCALE GENOMIC DNA]</scope>
    <source>
        <strain evidence="4">IBT 31811</strain>
    </source>
</reference>
<dbReference type="AlphaFoldDB" id="A0A1V6QJX8"/>
<sequence length="665" mass="75449">MSSTTTQTITQRGSFSTEVKNDDFLKKIIKHLSQLTFDPDFQKASATYSQVKEQQEQVRIRDDKLAKLQKDVKAQEENEVLAFSKLSAVNQTLTTQKENAEKQNASLHKEVTEKERSLTEISRRIQDFQSQIQTQLSERSQDEKKMSSMVAKHNLEISFLQKKLKESDGTIDQMKTTHVNLTSLLDVEQRKSGSLEKEKKSLDETMREARGRLEKLDAFILKSQQVDEQSIIDDFSGLWDYATDEIWTVLQHNLNDEKLTNDRSWKKLRLDADEAVRDGATQGQSVPLCASNSDSAKGMRLAVILGILSREIDNEIFQPSYFPSDTGHFRRSLNKIVKSDNEKEHFYRSVLLSIDRDLQEAELWSRAESVVQKVSHYLDELLSTAQYGELKVKIKNVVERAIEVWRPIQHATKRYETEFDPVDWSHDEDFLFQFPVGAEDSMEADHPDEPLLVIFPGLSSLERDGLILTSVVPLMSSQRLCVAAKKELREDLRGKSSPTAKQPGRKRQNSVAKAPSQSNESNFLGGHSGGSGKYPERSNHGSRLETRGPLLERLHSETQATTQLAGRIFKGGIVVALQQPRHSHPFGEGLDAVIRECHRASKRVMRDKEPCILLCAGKAWLPDTKQSDKQKGDAYRLESIKALTVLKTCMYSLTEQTVSDSDILQ</sequence>
<evidence type="ECO:0000313" key="3">
    <source>
        <dbReference type="EMBL" id="OQD89534.1"/>
    </source>
</evidence>
<protein>
    <submittedName>
        <fullName evidence="3">Uncharacterized protein</fullName>
    </submittedName>
</protein>
<feature type="compositionally biased region" description="Basic and acidic residues" evidence="2">
    <location>
        <begin position="534"/>
        <end position="544"/>
    </location>
</feature>
<gene>
    <name evidence="3" type="ORF">PENANT_c002G08069</name>
</gene>
<keyword evidence="1" id="KW-0175">Coiled coil</keyword>
<proteinExistence type="predicted"/>
<feature type="compositionally biased region" description="Polar residues" evidence="2">
    <location>
        <begin position="509"/>
        <end position="522"/>
    </location>
</feature>
<keyword evidence="4" id="KW-1185">Reference proteome</keyword>
<name>A0A1V6QJX8_9EURO</name>
<evidence type="ECO:0000313" key="4">
    <source>
        <dbReference type="Proteomes" id="UP000191672"/>
    </source>
</evidence>
<feature type="coiled-coil region" evidence="1">
    <location>
        <begin position="51"/>
        <end position="131"/>
    </location>
</feature>